<comment type="caution">
    <text evidence="2">The sequence shown here is derived from an EMBL/GenBank/DDBJ whole genome shotgun (WGS) entry which is preliminary data.</text>
</comment>
<name>A0ABQ4IFG1_9ACTN</name>
<accession>A0ABQ4IFG1</accession>
<evidence type="ECO:0000256" key="1">
    <source>
        <dbReference type="SAM" id="MobiDB-lite"/>
    </source>
</evidence>
<dbReference type="EMBL" id="BOPA01000021">
    <property type="protein sequence ID" value="GIJ16551.1"/>
    <property type="molecule type" value="Genomic_DNA"/>
</dbReference>
<evidence type="ECO:0000313" key="2">
    <source>
        <dbReference type="EMBL" id="GIJ16551.1"/>
    </source>
</evidence>
<reference evidence="2 3" key="1">
    <citation type="submission" date="2021-01" db="EMBL/GenBank/DDBJ databases">
        <title>Whole genome shotgun sequence of Verrucosispora gifhornensis NBRC 16317.</title>
        <authorList>
            <person name="Komaki H."/>
            <person name="Tamura T."/>
        </authorList>
    </citation>
    <scope>NUCLEOTIDE SEQUENCE [LARGE SCALE GENOMIC DNA]</scope>
    <source>
        <strain evidence="2 3">NBRC 16317</strain>
    </source>
</reference>
<proteinExistence type="predicted"/>
<evidence type="ECO:0000313" key="3">
    <source>
        <dbReference type="Proteomes" id="UP000647860"/>
    </source>
</evidence>
<gene>
    <name evidence="2" type="ORF">Vgi01_32350</name>
</gene>
<keyword evidence="3" id="KW-1185">Reference proteome</keyword>
<organism evidence="2 3">
    <name type="scientific">Micromonospora gifhornensis</name>
    <dbReference type="NCBI Taxonomy" id="84594"/>
    <lineage>
        <taxon>Bacteria</taxon>
        <taxon>Bacillati</taxon>
        <taxon>Actinomycetota</taxon>
        <taxon>Actinomycetes</taxon>
        <taxon>Micromonosporales</taxon>
        <taxon>Micromonosporaceae</taxon>
        <taxon>Micromonospora</taxon>
    </lineage>
</organism>
<dbReference type="Proteomes" id="UP000647860">
    <property type="component" value="Unassembled WGS sequence"/>
</dbReference>
<protein>
    <submittedName>
        <fullName evidence="2">Uncharacterized protein</fullName>
    </submittedName>
</protein>
<feature type="region of interest" description="Disordered" evidence="1">
    <location>
        <begin position="42"/>
        <end position="75"/>
    </location>
</feature>
<sequence length="75" mass="8259">MNLGAERVRSGYLPGWEDFLYVYQGGPERAARAAAWARVRRSAGAPTPATQHARRLARRAGSPGGPPQTGRVWKW</sequence>